<evidence type="ECO:0000259" key="6">
    <source>
        <dbReference type="PROSITE" id="PS50984"/>
    </source>
</evidence>
<evidence type="ECO:0000313" key="7">
    <source>
        <dbReference type="EMBL" id="JAG72779.1"/>
    </source>
</evidence>
<reference evidence="9" key="2">
    <citation type="submission" date="2025-04" db="UniProtKB">
        <authorList>
            <consortium name="RefSeq"/>
        </authorList>
    </citation>
    <scope>IDENTIFICATION</scope>
    <source>
        <strain evidence="9">USDA-PBARC FA_bdor</strain>
        <tissue evidence="9">Whole organism</tissue>
    </source>
</reference>
<dbReference type="InterPro" id="IPR001656">
    <property type="entry name" value="PsdUridine_synth_TruD"/>
</dbReference>
<evidence type="ECO:0000313" key="9">
    <source>
        <dbReference type="RefSeq" id="XP_011300271.1"/>
    </source>
</evidence>
<dbReference type="Gene3D" id="3.30.2350.20">
    <property type="entry name" value="TruD, catalytic domain"/>
    <property type="match status" value="2"/>
</dbReference>
<evidence type="ECO:0000256" key="3">
    <source>
        <dbReference type="ARBA" id="ARBA00023235"/>
    </source>
</evidence>
<dbReference type="PROSITE" id="PS01268">
    <property type="entry name" value="UPF0024"/>
    <property type="match status" value="1"/>
</dbReference>
<feature type="compositionally biased region" description="Basic and acidic residues" evidence="5">
    <location>
        <begin position="748"/>
        <end position="757"/>
    </location>
</feature>
<dbReference type="InterPro" id="IPR011760">
    <property type="entry name" value="PsdUridine_synth_TruD_insert"/>
</dbReference>
<dbReference type="GO" id="GO:0003723">
    <property type="term" value="F:RNA binding"/>
    <property type="evidence" value="ECO:0007669"/>
    <property type="project" value="InterPro"/>
</dbReference>
<feature type="compositionally biased region" description="Gly residues" evidence="5">
    <location>
        <begin position="21"/>
        <end position="32"/>
    </location>
</feature>
<feature type="compositionally biased region" description="Basic and acidic residues" evidence="5">
    <location>
        <begin position="692"/>
        <end position="719"/>
    </location>
</feature>
<feature type="region of interest" description="Disordered" evidence="5">
    <location>
        <begin position="466"/>
        <end position="538"/>
    </location>
</feature>
<reference evidence="7" key="1">
    <citation type="submission" date="2015-01" db="EMBL/GenBank/DDBJ databases">
        <title>Transcriptome Assembly of Fopius arisanus.</title>
        <authorList>
            <person name="Geib S."/>
        </authorList>
    </citation>
    <scope>NUCLEOTIDE SEQUENCE</scope>
</reference>
<feature type="compositionally biased region" description="Basic and acidic residues" evidence="5">
    <location>
        <begin position="482"/>
        <end position="495"/>
    </location>
</feature>
<feature type="region of interest" description="Disordered" evidence="5">
    <location>
        <begin position="682"/>
        <end position="757"/>
    </location>
</feature>
<feature type="compositionally biased region" description="Basic and acidic residues" evidence="5">
    <location>
        <begin position="516"/>
        <end position="529"/>
    </location>
</feature>
<dbReference type="GO" id="GO:0008033">
    <property type="term" value="P:tRNA processing"/>
    <property type="evidence" value="ECO:0007669"/>
    <property type="project" value="UniProtKB-KW"/>
</dbReference>
<dbReference type="PANTHER" id="PTHR13326">
    <property type="entry name" value="TRNA PSEUDOURIDINE SYNTHASE D"/>
    <property type="match status" value="1"/>
</dbReference>
<evidence type="ECO:0000256" key="1">
    <source>
        <dbReference type="ARBA" id="ARBA00007953"/>
    </source>
</evidence>
<sequence>MAENENSSRRKRRNFHRGGGRGRGGYRQGGHRGGYHDKPFHKRPGMQHYHNQKRTKFEVTQRLKEVDIGVTEFVGTHERINGIVKERFNDFHVHEINNDGERSQLTSQEIPAPPENTLDMNELKKNLPQDTLAKIESLSKADANIKSVEIDVTDMDKEQRKMLHSIGKTIPSIVSQTIEKNEKKLLVLAHSKKTDKFYKFDRPEWSYPGNFCHFVLHKVNMDTMDALNLLGMHLRLKPNSFTYAGTKDRRARTTQWICLRRVHPSSILEAGKRVRGAFVGNFKFAEEPLRLGQLKGNHFTIALRNVTATDAEIDTALTSLRDNGFVNYYGLQRFGTVATVPTHKIGKALLQGEWNTAIDLILQPRSGEFPDMAEAREIYAKTKDAKAALSKIQRQDKIEAKLLKGIVNSGPTNPHGALDALPRNVRTMYIHAYQSFVWNHLVSKRLKELGNKPIVGDLVYEKRDTADSTEVAETGEDSAEQGEEKEKDKIRKEAESTEPVEAPEDGPAGAVQNEPNVEKMEVVEKKAEKSEDEPIEKDYYPVPPVKMLTEEDLDSYTLADIVMPQPGWRVTYPSYAKEWYEEFLAKDGLTTDLRQKNQKYSLGGQYRKVLQLPENVSWRIVHYNDIQADLVLADIDKMRHHELPKDVPEGKYKALILEMTLSSSTYATMALREILKHDTAADTQAAQSAAHHAQDEKDKQLEAEEKAKLNGDEEVKPPSEEEANGDESVADEANDKMEIVEETVAEPADTHADSDKN</sequence>
<comment type="similarity">
    <text evidence="1">Belongs to the pseudouridine synthase TruD family.</text>
</comment>
<dbReference type="Proteomes" id="UP000694866">
    <property type="component" value="Unplaced"/>
</dbReference>
<dbReference type="GO" id="GO:0001522">
    <property type="term" value="P:pseudouridine synthesis"/>
    <property type="evidence" value="ECO:0007669"/>
    <property type="project" value="InterPro"/>
</dbReference>
<feature type="compositionally biased region" description="Low complexity" evidence="5">
    <location>
        <begin position="682"/>
        <end position="691"/>
    </location>
</feature>
<proteinExistence type="inferred from homology"/>
<keyword evidence="3" id="KW-0413">Isomerase</keyword>
<protein>
    <submittedName>
        <fullName evidence="7">PUS7 protein</fullName>
    </submittedName>
    <submittedName>
        <fullName evidence="9">Pseudouridylate synthase 7 homolog</fullName>
    </submittedName>
</protein>
<dbReference type="PANTHER" id="PTHR13326:SF31">
    <property type="entry name" value="PSEUDOURIDYLATE SYNTHASE 7 HOMOLOG"/>
    <property type="match status" value="1"/>
</dbReference>
<dbReference type="GO" id="GO:0009982">
    <property type="term" value="F:pseudouridine synthase activity"/>
    <property type="evidence" value="ECO:0007669"/>
    <property type="project" value="InterPro"/>
</dbReference>
<evidence type="ECO:0000256" key="2">
    <source>
        <dbReference type="ARBA" id="ARBA00022694"/>
    </source>
</evidence>
<comment type="catalytic activity">
    <reaction evidence="4">
        <text>a uridine in tRNA = a pseudouridine in tRNA</text>
        <dbReference type="Rhea" id="RHEA:54572"/>
        <dbReference type="Rhea" id="RHEA-COMP:13339"/>
        <dbReference type="Rhea" id="RHEA-COMP:13934"/>
        <dbReference type="ChEBI" id="CHEBI:65314"/>
        <dbReference type="ChEBI" id="CHEBI:65315"/>
    </reaction>
</comment>
<dbReference type="AlphaFoldDB" id="A0A0C9QQR9"/>
<keyword evidence="2" id="KW-0819">tRNA processing</keyword>
<feature type="compositionally biased region" description="Acidic residues" evidence="5">
    <location>
        <begin position="720"/>
        <end position="732"/>
    </location>
</feature>
<evidence type="ECO:0000256" key="4">
    <source>
        <dbReference type="ARBA" id="ARBA00036943"/>
    </source>
</evidence>
<dbReference type="InterPro" id="IPR042214">
    <property type="entry name" value="TruD_catalytic"/>
</dbReference>
<evidence type="ECO:0000256" key="5">
    <source>
        <dbReference type="SAM" id="MobiDB-lite"/>
    </source>
</evidence>
<accession>A0A9R1TY22</accession>
<gene>
    <name evidence="7" type="primary">PUS7</name>
    <name evidence="9" type="synonym">Pus7</name>
    <name evidence="7" type="ORF">g.28533</name>
</gene>
<dbReference type="RefSeq" id="XP_011300271.1">
    <property type="nucleotide sequence ID" value="XM_011301969.1"/>
</dbReference>
<dbReference type="CDD" id="cd02576">
    <property type="entry name" value="PseudoU_synth_ScPUS7"/>
    <property type="match status" value="1"/>
</dbReference>
<dbReference type="GeneID" id="105264824"/>
<feature type="domain" description="TRUD" evidence="6">
    <location>
        <begin position="324"/>
        <end position="612"/>
    </location>
</feature>
<dbReference type="PIRSF" id="PIRSF037016">
    <property type="entry name" value="Pseudouridin_synth_euk_prd"/>
    <property type="match status" value="1"/>
</dbReference>
<dbReference type="InterPro" id="IPR020103">
    <property type="entry name" value="PsdUridine_synth_cat_dom_sf"/>
</dbReference>
<organism evidence="7">
    <name type="scientific">Fopius arisanus</name>
    <dbReference type="NCBI Taxonomy" id="64838"/>
    <lineage>
        <taxon>Eukaryota</taxon>
        <taxon>Metazoa</taxon>
        <taxon>Ecdysozoa</taxon>
        <taxon>Arthropoda</taxon>
        <taxon>Hexapoda</taxon>
        <taxon>Insecta</taxon>
        <taxon>Pterygota</taxon>
        <taxon>Neoptera</taxon>
        <taxon>Endopterygota</taxon>
        <taxon>Hymenoptera</taxon>
        <taxon>Apocrita</taxon>
        <taxon>Ichneumonoidea</taxon>
        <taxon>Braconidae</taxon>
        <taxon>Opiinae</taxon>
        <taxon>Fopius</taxon>
    </lineage>
</organism>
<dbReference type="Pfam" id="PF01142">
    <property type="entry name" value="TruD"/>
    <property type="match status" value="1"/>
</dbReference>
<dbReference type="EMBL" id="GBYB01003012">
    <property type="protein sequence ID" value="JAG72779.1"/>
    <property type="molecule type" value="Transcribed_RNA"/>
</dbReference>
<evidence type="ECO:0000313" key="8">
    <source>
        <dbReference type="Proteomes" id="UP000694866"/>
    </source>
</evidence>
<dbReference type="KEGG" id="fas:105264824"/>
<name>A0A0C9QQR9_9HYME</name>
<feature type="compositionally biased region" description="Basic residues" evidence="5">
    <location>
        <begin position="9"/>
        <end position="20"/>
    </location>
</feature>
<dbReference type="PROSITE" id="PS50984">
    <property type="entry name" value="TRUD"/>
    <property type="match status" value="1"/>
</dbReference>
<accession>A0A0C9QQR9</accession>
<feature type="region of interest" description="Disordered" evidence="5">
    <location>
        <begin position="1"/>
        <end position="46"/>
    </location>
</feature>
<dbReference type="InterPro" id="IPR020119">
    <property type="entry name" value="PsdUridine_synth_TruD_CS"/>
</dbReference>
<dbReference type="CTD" id="54517"/>
<dbReference type="OrthoDB" id="447290at2759"/>
<keyword evidence="8" id="KW-1185">Reference proteome</keyword>
<dbReference type="SUPFAM" id="SSF55120">
    <property type="entry name" value="Pseudouridine synthase"/>
    <property type="match status" value="1"/>
</dbReference>
<dbReference type="NCBIfam" id="TIGR00094">
    <property type="entry name" value="tRNA_TruD_broad"/>
    <property type="match status" value="1"/>
</dbReference>
<dbReference type="GO" id="GO:0005634">
    <property type="term" value="C:nucleus"/>
    <property type="evidence" value="ECO:0007669"/>
    <property type="project" value="TreeGrafter"/>
</dbReference>